<evidence type="ECO:0000259" key="5">
    <source>
        <dbReference type="PROSITE" id="PS51464"/>
    </source>
</evidence>
<keyword evidence="1" id="KW-0805">Transcription regulation</keyword>
<dbReference type="Pfam" id="PF01418">
    <property type="entry name" value="HTH_6"/>
    <property type="match status" value="1"/>
</dbReference>
<evidence type="ECO:0000259" key="4">
    <source>
        <dbReference type="PROSITE" id="PS51071"/>
    </source>
</evidence>
<dbReference type="PANTHER" id="PTHR30514">
    <property type="entry name" value="GLUCOKINASE"/>
    <property type="match status" value="1"/>
</dbReference>
<evidence type="ECO:0000256" key="1">
    <source>
        <dbReference type="ARBA" id="ARBA00023015"/>
    </source>
</evidence>
<protein>
    <submittedName>
        <fullName evidence="6">MurR/RpiR family transcriptional regulator</fullName>
    </submittedName>
</protein>
<gene>
    <name evidence="6" type="ORF">H8Z76_09170</name>
</gene>
<dbReference type="InterPro" id="IPR046348">
    <property type="entry name" value="SIS_dom_sf"/>
</dbReference>
<dbReference type="Pfam" id="PF01380">
    <property type="entry name" value="SIS"/>
    <property type="match status" value="1"/>
</dbReference>
<feature type="domain" description="SIS" evidence="5">
    <location>
        <begin position="123"/>
        <end position="259"/>
    </location>
</feature>
<dbReference type="SUPFAM" id="SSF53697">
    <property type="entry name" value="SIS domain"/>
    <property type="match status" value="1"/>
</dbReference>
<accession>A0ABR7IBA2</accession>
<dbReference type="Proteomes" id="UP000621540">
    <property type="component" value="Unassembled WGS sequence"/>
</dbReference>
<reference evidence="6 7" key="1">
    <citation type="submission" date="2020-08" db="EMBL/GenBank/DDBJ databases">
        <title>Genome public.</title>
        <authorList>
            <person name="Liu C."/>
            <person name="Sun Q."/>
        </authorList>
    </citation>
    <scope>NUCLEOTIDE SEQUENCE [LARGE SCALE GENOMIC DNA]</scope>
    <source>
        <strain evidence="6 7">BX0805</strain>
    </source>
</reference>
<organism evidence="6 7">
    <name type="scientific">Roseburia yibonii</name>
    <dbReference type="NCBI Taxonomy" id="2763063"/>
    <lineage>
        <taxon>Bacteria</taxon>
        <taxon>Bacillati</taxon>
        <taxon>Bacillota</taxon>
        <taxon>Clostridia</taxon>
        <taxon>Lachnospirales</taxon>
        <taxon>Lachnospiraceae</taxon>
        <taxon>Roseburia</taxon>
    </lineage>
</organism>
<proteinExistence type="predicted"/>
<dbReference type="InterPro" id="IPR036388">
    <property type="entry name" value="WH-like_DNA-bd_sf"/>
</dbReference>
<keyword evidence="2" id="KW-0238">DNA-binding</keyword>
<dbReference type="Gene3D" id="3.40.50.10490">
    <property type="entry name" value="Glucose-6-phosphate isomerase like protein, domain 1"/>
    <property type="match status" value="1"/>
</dbReference>
<keyword evidence="3" id="KW-0804">Transcription</keyword>
<dbReference type="InterPro" id="IPR035472">
    <property type="entry name" value="RpiR-like_SIS"/>
</dbReference>
<dbReference type="InterPro" id="IPR047640">
    <property type="entry name" value="RpiR-like"/>
</dbReference>
<dbReference type="InterPro" id="IPR000281">
    <property type="entry name" value="HTH_RpiR"/>
</dbReference>
<dbReference type="RefSeq" id="WP_186982296.1">
    <property type="nucleotide sequence ID" value="NZ_JACOQH010000006.1"/>
</dbReference>
<comment type="caution">
    <text evidence="6">The sequence shown here is derived from an EMBL/GenBank/DDBJ whole genome shotgun (WGS) entry which is preliminary data.</text>
</comment>
<evidence type="ECO:0000256" key="2">
    <source>
        <dbReference type="ARBA" id="ARBA00023125"/>
    </source>
</evidence>
<dbReference type="PANTHER" id="PTHR30514:SF18">
    <property type="entry name" value="RPIR-FAMILY TRANSCRIPTIONAL REGULATOR"/>
    <property type="match status" value="1"/>
</dbReference>
<evidence type="ECO:0000313" key="6">
    <source>
        <dbReference type="EMBL" id="MBC5754176.1"/>
    </source>
</evidence>
<name>A0ABR7IBA2_9FIRM</name>
<sequence>MIKETIADNYEKMSKTQKKIANFVLQNITAVSYYNIQQLAEAVGTSEASILRFCTFLGHKGFPEFKNEVQKAAKEQLTMKDRLEISRKAYDEKEAGIAEIFRQDINRIEHTLDQLDMDMFFEICQKIILAKKIYILAARSASALGQFFQYYLNMTLGNVELITSLDCHADRLCDVSGEDVVIGITFSRYSKVTEEMFSYARERGAVTVAITDSAVSPIVKDAAYCFLTETAMPSYIDSFTAPLTLINAILVEIGRNRSIELTNRIGKLDAFSSRFQLFE</sequence>
<dbReference type="PROSITE" id="PS51464">
    <property type="entry name" value="SIS"/>
    <property type="match status" value="1"/>
</dbReference>
<dbReference type="Gene3D" id="1.10.10.10">
    <property type="entry name" value="Winged helix-like DNA-binding domain superfamily/Winged helix DNA-binding domain"/>
    <property type="match status" value="1"/>
</dbReference>
<dbReference type="CDD" id="cd05013">
    <property type="entry name" value="SIS_RpiR"/>
    <property type="match status" value="1"/>
</dbReference>
<dbReference type="PROSITE" id="PS51071">
    <property type="entry name" value="HTH_RPIR"/>
    <property type="match status" value="1"/>
</dbReference>
<evidence type="ECO:0000256" key="3">
    <source>
        <dbReference type="ARBA" id="ARBA00023163"/>
    </source>
</evidence>
<dbReference type="SUPFAM" id="SSF46689">
    <property type="entry name" value="Homeodomain-like"/>
    <property type="match status" value="1"/>
</dbReference>
<feature type="domain" description="HTH rpiR-type" evidence="4">
    <location>
        <begin position="1"/>
        <end position="76"/>
    </location>
</feature>
<evidence type="ECO:0000313" key="7">
    <source>
        <dbReference type="Proteomes" id="UP000621540"/>
    </source>
</evidence>
<dbReference type="EMBL" id="JACOQH010000006">
    <property type="protein sequence ID" value="MBC5754176.1"/>
    <property type="molecule type" value="Genomic_DNA"/>
</dbReference>
<dbReference type="InterPro" id="IPR001347">
    <property type="entry name" value="SIS_dom"/>
</dbReference>
<keyword evidence="7" id="KW-1185">Reference proteome</keyword>
<dbReference type="InterPro" id="IPR009057">
    <property type="entry name" value="Homeodomain-like_sf"/>
</dbReference>